<dbReference type="PANTHER" id="PTHR14240">
    <property type="entry name" value="RETINITIS PIGMENTOSA GTPASE REGULATOR-INTERACTING PROTEIN"/>
    <property type="match status" value="1"/>
</dbReference>
<feature type="region of interest" description="Disordered" evidence="1">
    <location>
        <begin position="20"/>
        <end position="39"/>
    </location>
</feature>
<evidence type="ECO:0000256" key="1">
    <source>
        <dbReference type="SAM" id="MobiDB-lite"/>
    </source>
</evidence>
<dbReference type="InParanoid" id="A0A674H1R8"/>
<dbReference type="GO" id="GO:0046548">
    <property type="term" value="P:retinal rod cell development"/>
    <property type="evidence" value="ECO:0007669"/>
    <property type="project" value="TreeGrafter"/>
</dbReference>
<dbReference type="GO" id="GO:1905515">
    <property type="term" value="P:non-motile cilium assembly"/>
    <property type="evidence" value="ECO:0007669"/>
    <property type="project" value="TreeGrafter"/>
</dbReference>
<dbReference type="Ensembl" id="ENSTGUT00000019877.1">
    <property type="protein sequence ID" value="ENSTGUP00000028466.1"/>
    <property type="gene ID" value="ENSTGUG00000027769.1"/>
</dbReference>
<name>A0A674H1R8_TAEGU</name>
<evidence type="ECO:0000313" key="2">
    <source>
        <dbReference type="Ensembl" id="ENSTGUP00000028466.1"/>
    </source>
</evidence>
<keyword evidence="3" id="KW-1185">Reference proteome</keyword>
<organism evidence="2 3">
    <name type="scientific">Taeniopygia guttata</name>
    <name type="common">Zebra finch</name>
    <name type="synonym">Poephila guttata</name>
    <dbReference type="NCBI Taxonomy" id="59729"/>
    <lineage>
        <taxon>Eukaryota</taxon>
        <taxon>Metazoa</taxon>
        <taxon>Chordata</taxon>
        <taxon>Craniata</taxon>
        <taxon>Vertebrata</taxon>
        <taxon>Euteleostomi</taxon>
        <taxon>Archelosauria</taxon>
        <taxon>Archosauria</taxon>
        <taxon>Dinosauria</taxon>
        <taxon>Saurischia</taxon>
        <taxon>Theropoda</taxon>
        <taxon>Coelurosauria</taxon>
        <taxon>Aves</taxon>
        <taxon>Neognathae</taxon>
        <taxon>Neoaves</taxon>
        <taxon>Telluraves</taxon>
        <taxon>Australaves</taxon>
        <taxon>Passeriformes</taxon>
        <taxon>Passeroidea</taxon>
        <taxon>Estrildidae</taxon>
        <taxon>Estrildinae</taxon>
        <taxon>Taeniopygia</taxon>
    </lineage>
</organism>
<dbReference type="GO" id="GO:0032391">
    <property type="term" value="C:photoreceptor connecting cilium"/>
    <property type="evidence" value="ECO:0007669"/>
    <property type="project" value="TreeGrafter"/>
</dbReference>
<dbReference type="GO" id="GO:0031870">
    <property type="term" value="F:thromboxane A2 receptor binding"/>
    <property type="evidence" value="ECO:0007669"/>
    <property type="project" value="TreeGrafter"/>
</dbReference>
<feature type="region of interest" description="Disordered" evidence="1">
    <location>
        <begin position="57"/>
        <end position="76"/>
    </location>
</feature>
<accession>A0A674H1R8</accession>
<dbReference type="GeneTree" id="ENSGT00960000190039"/>
<feature type="compositionally biased region" description="Polar residues" evidence="1">
    <location>
        <begin position="28"/>
        <end position="39"/>
    </location>
</feature>
<dbReference type="PANTHER" id="PTHR14240:SF4">
    <property type="entry name" value="PROTEIN FANTOM"/>
    <property type="match status" value="1"/>
</dbReference>
<dbReference type="InterPro" id="IPR031139">
    <property type="entry name" value="RPGRIP1_fam"/>
</dbReference>
<reference evidence="2" key="2">
    <citation type="submission" date="2025-08" db="UniProtKB">
        <authorList>
            <consortium name="Ensembl"/>
        </authorList>
    </citation>
    <scope>IDENTIFICATION</scope>
</reference>
<reference evidence="2" key="3">
    <citation type="submission" date="2025-09" db="UniProtKB">
        <authorList>
            <consortium name="Ensembl"/>
        </authorList>
    </citation>
    <scope>IDENTIFICATION</scope>
</reference>
<dbReference type="OMA" id="MQISQEE"/>
<protein>
    <submittedName>
        <fullName evidence="2">Uncharacterized protein</fullName>
    </submittedName>
</protein>
<sequence length="76" mass="8486">VPVAADVTVGDLPVRHTGLTPAGIEGLQESSTAQNIKAQQVRQISQEELEDRFLHAHDDHNLLKKHANEQEEKIKR</sequence>
<dbReference type="Proteomes" id="UP000007754">
    <property type="component" value="Chromosome 11"/>
</dbReference>
<evidence type="ECO:0000313" key="3">
    <source>
        <dbReference type="Proteomes" id="UP000007754"/>
    </source>
</evidence>
<proteinExistence type="predicted"/>
<dbReference type="AlphaFoldDB" id="A0A674H1R8"/>
<reference evidence="2 3" key="1">
    <citation type="journal article" date="2010" name="Nature">
        <title>The genome of a songbird.</title>
        <authorList>
            <person name="Warren W.C."/>
            <person name="Clayton D.F."/>
            <person name="Ellegren H."/>
            <person name="Arnold A.P."/>
            <person name="Hillier L.W."/>
            <person name="Kunstner A."/>
            <person name="Searle S."/>
            <person name="White S."/>
            <person name="Vilella A.J."/>
            <person name="Fairley S."/>
            <person name="Heger A."/>
            <person name="Kong L."/>
            <person name="Ponting C.P."/>
            <person name="Jarvis E.D."/>
            <person name="Mello C.V."/>
            <person name="Minx P."/>
            <person name="Lovell P."/>
            <person name="Velho T.A."/>
            <person name="Ferris M."/>
            <person name="Balakrishnan C.N."/>
            <person name="Sinha S."/>
            <person name="Blatti C."/>
            <person name="London S.E."/>
            <person name="Li Y."/>
            <person name="Lin Y.C."/>
            <person name="George J."/>
            <person name="Sweedler J."/>
            <person name="Southey B."/>
            <person name="Gunaratne P."/>
            <person name="Watson M."/>
            <person name="Nam K."/>
            <person name="Backstrom N."/>
            <person name="Smeds L."/>
            <person name="Nabholz B."/>
            <person name="Itoh Y."/>
            <person name="Whitney O."/>
            <person name="Pfenning A.R."/>
            <person name="Howard J."/>
            <person name="Volker M."/>
            <person name="Skinner B.M."/>
            <person name="Griffin D.K."/>
            <person name="Ye L."/>
            <person name="McLaren W.M."/>
            <person name="Flicek P."/>
            <person name="Quesada V."/>
            <person name="Velasco G."/>
            <person name="Lopez-Otin C."/>
            <person name="Puente X.S."/>
            <person name="Olender T."/>
            <person name="Lancet D."/>
            <person name="Smit A.F."/>
            <person name="Hubley R."/>
            <person name="Konkel M.K."/>
            <person name="Walker J.A."/>
            <person name="Batzer M.A."/>
            <person name="Gu W."/>
            <person name="Pollock D.D."/>
            <person name="Chen L."/>
            <person name="Cheng Z."/>
            <person name="Eichler E.E."/>
            <person name="Stapley J."/>
            <person name="Slate J."/>
            <person name="Ekblom R."/>
            <person name="Birkhead T."/>
            <person name="Burke T."/>
            <person name="Burt D."/>
            <person name="Scharff C."/>
            <person name="Adam I."/>
            <person name="Richard H."/>
            <person name="Sultan M."/>
            <person name="Soldatov A."/>
            <person name="Lehrach H."/>
            <person name="Edwards S.V."/>
            <person name="Yang S.P."/>
            <person name="Li X."/>
            <person name="Graves T."/>
            <person name="Fulton L."/>
            <person name="Nelson J."/>
            <person name="Chinwalla A."/>
            <person name="Hou S."/>
            <person name="Mardis E.R."/>
            <person name="Wilson R.K."/>
        </authorList>
    </citation>
    <scope>NUCLEOTIDE SEQUENCE [LARGE SCALE GENOMIC DNA]</scope>
</reference>